<keyword evidence="1" id="KW-0472">Membrane</keyword>
<dbReference type="EMBL" id="CAFBLO010000030">
    <property type="protein sequence ID" value="CAB4864857.1"/>
    <property type="molecule type" value="Genomic_DNA"/>
</dbReference>
<dbReference type="EMBL" id="CAEZVJ010000057">
    <property type="protein sequence ID" value="CAB4628813.1"/>
    <property type="molecule type" value="Genomic_DNA"/>
</dbReference>
<protein>
    <submittedName>
        <fullName evidence="3">Unannotated protein</fullName>
    </submittedName>
</protein>
<keyword evidence="1" id="KW-1133">Transmembrane helix</keyword>
<keyword evidence="1" id="KW-0812">Transmembrane</keyword>
<evidence type="ECO:0000313" key="2">
    <source>
        <dbReference type="EMBL" id="CAB4628813.1"/>
    </source>
</evidence>
<accession>A0A6J7D1Y6</accession>
<organism evidence="3">
    <name type="scientific">freshwater metagenome</name>
    <dbReference type="NCBI Taxonomy" id="449393"/>
    <lineage>
        <taxon>unclassified sequences</taxon>
        <taxon>metagenomes</taxon>
        <taxon>ecological metagenomes</taxon>
    </lineage>
</organism>
<sequence length="143" mass="14444">MSSAVQLAAKALRSALFIGAIVTLAIALVGGAIGYSLVGEKGIWSALVGSAVAFVFMGITAGSILVGHKASGGSIASGLFFGIVLGSWLLKFVLFLVVAFAIRNSDSLDTVIAFSCVIAAVLGALMSDVVAISRARVPIVDMV</sequence>
<feature type="transmembrane region" description="Helical" evidence="1">
    <location>
        <begin position="12"/>
        <end position="37"/>
    </location>
</feature>
<reference evidence="3" key="1">
    <citation type="submission" date="2020-05" db="EMBL/GenBank/DDBJ databases">
        <authorList>
            <person name="Chiriac C."/>
            <person name="Salcher M."/>
            <person name="Ghai R."/>
            <person name="Kavagutti S V."/>
        </authorList>
    </citation>
    <scope>NUCLEOTIDE SEQUENCE</scope>
</reference>
<dbReference type="AlphaFoldDB" id="A0A6J7D1Y6"/>
<evidence type="ECO:0000313" key="3">
    <source>
        <dbReference type="EMBL" id="CAB4864857.1"/>
    </source>
</evidence>
<feature type="transmembrane region" description="Helical" evidence="1">
    <location>
        <begin position="43"/>
        <end position="66"/>
    </location>
</feature>
<name>A0A6J7D1Y6_9ZZZZ</name>
<feature type="transmembrane region" description="Helical" evidence="1">
    <location>
        <begin position="78"/>
        <end position="100"/>
    </location>
</feature>
<gene>
    <name evidence="2" type="ORF">UFOPK1961_00619</name>
    <name evidence="3" type="ORF">UFOPK3364_00446</name>
</gene>
<evidence type="ECO:0000256" key="1">
    <source>
        <dbReference type="SAM" id="Phobius"/>
    </source>
</evidence>
<proteinExistence type="predicted"/>
<feature type="transmembrane region" description="Helical" evidence="1">
    <location>
        <begin position="112"/>
        <end position="132"/>
    </location>
</feature>